<dbReference type="AlphaFoldDB" id="A0A069QJ18"/>
<gene>
    <name evidence="1" type="ORF">HMPREF1991_01125</name>
</gene>
<dbReference type="EMBL" id="JNGW01000044">
    <property type="protein sequence ID" value="KDR52820.1"/>
    <property type="molecule type" value="Genomic_DNA"/>
</dbReference>
<evidence type="ECO:0000313" key="1">
    <source>
        <dbReference type="EMBL" id="KDR52820.1"/>
    </source>
</evidence>
<comment type="caution">
    <text evidence="1">The sequence shown here is derived from an EMBL/GenBank/DDBJ whole genome shotgun (WGS) entry which is preliminary data.</text>
</comment>
<dbReference type="Proteomes" id="UP000027442">
    <property type="component" value="Unassembled WGS sequence"/>
</dbReference>
<sequence length="46" mass="5167">MYSPVALVLCKEIRNLAFLLNIFLKKACVLLKNVLPLHPLSGTKFP</sequence>
<accession>A0A069QJ18</accession>
<dbReference type="HOGENOM" id="CLU_3187324_0_0_10"/>
<organism evidence="1 2">
    <name type="scientific">Hoylesella loescheii DSM 19665 = JCM 12249 = ATCC 15930</name>
    <dbReference type="NCBI Taxonomy" id="1122985"/>
    <lineage>
        <taxon>Bacteria</taxon>
        <taxon>Pseudomonadati</taxon>
        <taxon>Bacteroidota</taxon>
        <taxon>Bacteroidia</taxon>
        <taxon>Bacteroidales</taxon>
        <taxon>Prevotellaceae</taxon>
        <taxon>Hoylesella</taxon>
    </lineage>
</organism>
<evidence type="ECO:0000313" key="2">
    <source>
        <dbReference type="Proteomes" id="UP000027442"/>
    </source>
</evidence>
<protein>
    <submittedName>
        <fullName evidence="1">Uncharacterized protein</fullName>
    </submittedName>
</protein>
<dbReference type="PATRIC" id="fig|1122985.7.peg.1167"/>
<name>A0A069QJ18_HOYLO</name>
<reference evidence="1 2" key="1">
    <citation type="submission" date="2013-08" db="EMBL/GenBank/DDBJ databases">
        <authorList>
            <person name="Weinstock G."/>
            <person name="Sodergren E."/>
            <person name="Wylie T."/>
            <person name="Fulton L."/>
            <person name="Fulton R."/>
            <person name="Fronick C."/>
            <person name="O'Laughlin M."/>
            <person name="Godfrey J."/>
            <person name="Miner T."/>
            <person name="Herter B."/>
            <person name="Appelbaum E."/>
            <person name="Cordes M."/>
            <person name="Lek S."/>
            <person name="Wollam A."/>
            <person name="Pepin K.H."/>
            <person name="Palsikar V.B."/>
            <person name="Mitreva M."/>
            <person name="Wilson R.K."/>
        </authorList>
    </citation>
    <scope>NUCLEOTIDE SEQUENCE [LARGE SCALE GENOMIC DNA]</scope>
    <source>
        <strain evidence="1 2">ATCC 15930</strain>
    </source>
</reference>
<proteinExistence type="predicted"/>
<keyword evidence="2" id="KW-1185">Reference proteome</keyword>